<organism evidence="12 13">
    <name type="scientific">Rhynchophorus ferrugineus</name>
    <name type="common">Red palm weevil</name>
    <name type="synonym">Curculio ferrugineus</name>
    <dbReference type="NCBI Taxonomy" id="354439"/>
    <lineage>
        <taxon>Eukaryota</taxon>
        <taxon>Metazoa</taxon>
        <taxon>Ecdysozoa</taxon>
        <taxon>Arthropoda</taxon>
        <taxon>Hexapoda</taxon>
        <taxon>Insecta</taxon>
        <taxon>Pterygota</taxon>
        <taxon>Neoptera</taxon>
        <taxon>Endopterygota</taxon>
        <taxon>Coleoptera</taxon>
        <taxon>Polyphaga</taxon>
        <taxon>Cucujiformia</taxon>
        <taxon>Curculionidae</taxon>
        <taxon>Dryophthorinae</taxon>
        <taxon>Rhynchophorus</taxon>
    </lineage>
</organism>
<feature type="disulfide bond" evidence="8">
    <location>
        <begin position="60"/>
        <end position="66"/>
    </location>
</feature>
<dbReference type="AlphaFoldDB" id="A0A834HSZ3"/>
<evidence type="ECO:0000256" key="2">
    <source>
        <dbReference type="ARBA" id="ARBA00022588"/>
    </source>
</evidence>
<proteinExistence type="inferred from homology"/>
<dbReference type="PIRSF" id="PIRSF037945">
    <property type="entry name" value="PGRPs"/>
    <property type="match status" value="1"/>
</dbReference>
<dbReference type="EMBL" id="JAACXV010014432">
    <property type="protein sequence ID" value="KAF7267399.1"/>
    <property type="molecule type" value="Genomic_DNA"/>
</dbReference>
<dbReference type="Pfam" id="PF01510">
    <property type="entry name" value="Amidase_2"/>
    <property type="match status" value="1"/>
</dbReference>
<feature type="chain" id="PRO_5032786237" description="Peptidoglycan-recognition protein" evidence="9">
    <location>
        <begin position="18"/>
        <end position="206"/>
    </location>
</feature>
<reference evidence="12" key="1">
    <citation type="submission" date="2020-08" db="EMBL/GenBank/DDBJ databases">
        <title>Genome sequencing and assembly of the red palm weevil Rhynchophorus ferrugineus.</title>
        <authorList>
            <person name="Dias G.B."/>
            <person name="Bergman C.M."/>
            <person name="Manee M."/>
        </authorList>
    </citation>
    <scope>NUCLEOTIDE SEQUENCE</scope>
    <source>
        <strain evidence="12">AA-2017</strain>
        <tissue evidence="12">Whole larva</tissue>
    </source>
</reference>
<dbReference type="GO" id="GO:0042834">
    <property type="term" value="F:peptidoglycan binding"/>
    <property type="evidence" value="ECO:0007669"/>
    <property type="project" value="InterPro"/>
</dbReference>
<feature type="domain" description="Peptidoglycan recognition protein family" evidence="11">
    <location>
        <begin position="23"/>
        <end position="166"/>
    </location>
</feature>
<dbReference type="FunFam" id="3.40.80.10:FF:000001">
    <property type="entry name" value="Peptidoglycan recognition protein 1"/>
    <property type="match status" value="1"/>
</dbReference>
<evidence type="ECO:0000313" key="13">
    <source>
        <dbReference type="Proteomes" id="UP000625711"/>
    </source>
</evidence>
<keyword evidence="5" id="KW-1015">Disulfide bond</keyword>
<keyword evidence="13" id="KW-1185">Reference proteome</keyword>
<evidence type="ECO:0000313" key="12">
    <source>
        <dbReference type="EMBL" id="KAF7267399.1"/>
    </source>
</evidence>
<dbReference type="InterPro" id="IPR006619">
    <property type="entry name" value="PGRP_domain_met/bac"/>
</dbReference>
<dbReference type="InterPro" id="IPR036505">
    <property type="entry name" value="Amidase/PGRP_sf"/>
</dbReference>
<evidence type="ECO:0000256" key="3">
    <source>
        <dbReference type="ARBA" id="ARBA00022729"/>
    </source>
</evidence>
<protein>
    <recommendedName>
        <fullName evidence="7">Peptidoglycan-recognition protein</fullName>
    </recommendedName>
</protein>
<accession>A0A834HSZ3</accession>
<dbReference type="GO" id="GO:0008270">
    <property type="term" value="F:zinc ion binding"/>
    <property type="evidence" value="ECO:0007669"/>
    <property type="project" value="InterPro"/>
</dbReference>
<dbReference type="PANTHER" id="PTHR11022">
    <property type="entry name" value="PEPTIDOGLYCAN RECOGNITION PROTEIN"/>
    <property type="match status" value="1"/>
</dbReference>
<feature type="domain" description="N-acetylmuramoyl-L-alanine amidase" evidence="10">
    <location>
        <begin position="31"/>
        <end position="172"/>
    </location>
</feature>
<dbReference type="GO" id="GO:0009253">
    <property type="term" value="P:peptidoglycan catabolic process"/>
    <property type="evidence" value="ECO:0007669"/>
    <property type="project" value="InterPro"/>
</dbReference>
<evidence type="ECO:0000256" key="5">
    <source>
        <dbReference type="ARBA" id="ARBA00023157"/>
    </source>
</evidence>
<dbReference type="PANTHER" id="PTHR11022:SF77">
    <property type="entry name" value="PEPTIDOGLYCAN-RECOGNITION PROTEIN LB"/>
    <property type="match status" value="1"/>
</dbReference>
<dbReference type="GO" id="GO:0008745">
    <property type="term" value="F:N-acetylmuramoyl-L-alanine amidase activity"/>
    <property type="evidence" value="ECO:0007669"/>
    <property type="project" value="InterPro"/>
</dbReference>
<comment type="similarity">
    <text evidence="1 7">Belongs to the N-acetylmuramoyl-L-alanine amidase 2 family.</text>
</comment>
<gene>
    <name evidence="12" type="ORF">GWI33_019402</name>
</gene>
<dbReference type="CDD" id="cd06583">
    <property type="entry name" value="PGRP"/>
    <property type="match status" value="1"/>
</dbReference>
<evidence type="ECO:0000256" key="7">
    <source>
        <dbReference type="PIRNR" id="PIRNR037945"/>
    </source>
</evidence>
<evidence type="ECO:0000256" key="4">
    <source>
        <dbReference type="ARBA" id="ARBA00022859"/>
    </source>
</evidence>
<dbReference type="SUPFAM" id="SSF55846">
    <property type="entry name" value="N-acetylmuramoyl-L-alanine amidase-like"/>
    <property type="match status" value="1"/>
</dbReference>
<evidence type="ECO:0000256" key="6">
    <source>
        <dbReference type="ARBA" id="ARBA00057187"/>
    </source>
</evidence>
<feature type="signal peptide" evidence="9">
    <location>
        <begin position="1"/>
        <end position="17"/>
    </location>
</feature>
<keyword evidence="3 9" id="KW-0732">Signal</keyword>
<dbReference type="InterPro" id="IPR015510">
    <property type="entry name" value="PGRP"/>
</dbReference>
<evidence type="ECO:0000256" key="8">
    <source>
        <dbReference type="PIRSR" id="PIRSR037945-1"/>
    </source>
</evidence>
<dbReference type="InterPro" id="IPR017331">
    <property type="entry name" value="Peptidoglycan_recognition"/>
</dbReference>
<evidence type="ECO:0000259" key="11">
    <source>
        <dbReference type="SMART" id="SM00701"/>
    </source>
</evidence>
<dbReference type="SMART" id="SM00701">
    <property type="entry name" value="PGRP"/>
    <property type="match status" value="1"/>
</dbReference>
<evidence type="ECO:0000256" key="9">
    <source>
        <dbReference type="SAM" id="SignalP"/>
    </source>
</evidence>
<comment type="function">
    <text evidence="6">Peptidoglycan-recognition protein probably involved in innate immunity by binding to peptidoglycans (PGN) of bacteria and activating the prophenoloxidase (proPO) cascade immune response. Binds to 1,3-beta-D-glucan and PGN.</text>
</comment>
<dbReference type="Proteomes" id="UP000625711">
    <property type="component" value="Unassembled WGS sequence"/>
</dbReference>
<dbReference type="OrthoDB" id="10001926at2759"/>
<name>A0A834HSZ3_RHYFE</name>
<dbReference type="GO" id="GO:0045087">
    <property type="term" value="P:innate immune response"/>
    <property type="evidence" value="ECO:0007669"/>
    <property type="project" value="UniProtKB-KW"/>
</dbReference>
<evidence type="ECO:0000256" key="1">
    <source>
        <dbReference type="ARBA" id="ARBA00007553"/>
    </source>
</evidence>
<dbReference type="SMART" id="SM00644">
    <property type="entry name" value="Ami_2"/>
    <property type="match status" value="1"/>
</dbReference>
<sequence>MLYCFIIVLGLCIGINCLKCRGPEFVSRDDWDARPPSEIGIMQTPVPYVVIHHTYKPEACYTKNDCIKKMQWMQDFHQLNRSWNDIGYNFAVGGDNRIYVGRGWTSVGAHTPKYNDKSIEITLIGDWSNETPPLSQLITVNQLILIGIREGYIIEDYKLIAHRDVGQTECPGDALYREIQTWQNEIAGRNVRIPNIQNIIPRRPAN</sequence>
<evidence type="ECO:0000259" key="10">
    <source>
        <dbReference type="SMART" id="SM00644"/>
    </source>
</evidence>
<keyword evidence="2 7" id="KW-0399">Innate immunity</keyword>
<comment type="caution">
    <text evidence="12">The sequence shown here is derived from an EMBL/GenBank/DDBJ whole genome shotgun (WGS) entry which is preliminary data.</text>
</comment>
<dbReference type="Gene3D" id="3.40.80.10">
    <property type="entry name" value="Peptidoglycan recognition protein-like"/>
    <property type="match status" value="1"/>
</dbReference>
<dbReference type="InterPro" id="IPR002502">
    <property type="entry name" value="Amidase_domain"/>
</dbReference>
<keyword evidence="4 7" id="KW-0391">Immunity</keyword>